<dbReference type="EMBL" id="JH687398">
    <property type="protein sequence ID" value="EIM80362.1"/>
    <property type="molecule type" value="Genomic_DNA"/>
</dbReference>
<dbReference type="GeneID" id="18799137"/>
<gene>
    <name evidence="11" type="ORF">STEHIDRAFT_142808</name>
</gene>
<keyword evidence="7 9" id="KW-0408">Iron</keyword>
<comment type="similarity">
    <text evidence="3">Belongs to the cytochrome P450 family.</text>
</comment>
<dbReference type="RefSeq" id="XP_007310497.1">
    <property type="nucleotide sequence ID" value="XM_007310435.1"/>
</dbReference>
<evidence type="ECO:0000256" key="4">
    <source>
        <dbReference type="ARBA" id="ARBA00022617"/>
    </source>
</evidence>
<dbReference type="PRINTS" id="PR00463">
    <property type="entry name" value="EP450I"/>
</dbReference>
<evidence type="ECO:0000256" key="6">
    <source>
        <dbReference type="ARBA" id="ARBA00023002"/>
    </source>
</evidence>
<dbReference type="InterPro" id="IPR036396">
    <property type="entry name" value="Cyt_P450_sf"/>
</dbReference>
<keyword evidence="4 9" id="KW-0349">Heme</keyword>
<dbReference type="InterPro" id="IPR050121">
    <property type="entry name" value="Cytochrome_P450_monoxygenase"/>
</dbReference>
<evidence type="ECO:0000256" key="8">
    <source>
        <dbReference type="ARBA" id="ARBA00023033"/>
    </source>
</evidence>
<comment type="cofactor">
    <cofactor evidence="1 9">
        <name>heme</name>
        <dbReference type="ChEBI" id="CHEBI:30413"/>
    </cofactor>
</comment>
<keyword evidence="12" id="KW-1185">Reference proteome</keyword>
<dbReference type="PANTHER" id="PTHR24305:SF166">
    <property type="entry name" value="CYTOCHROME P450 12A4, MITOCHONDRIAL-RELATED"/>
    <property type="match status" value="1"/>
</dbReference>
<evidence type="ECO:0000256" key="5">
    <source>
        <dbReference type="ARBA" id="ARBA00022723"/>
    </source>
</evidence>
<dbReference type="InterPro" id="IPR002401">
    <property type="entry name" value="Cyt_P450_E_grp-I"/>
</dbReference>
<dbReference type="InterPro" id="IPR001128">
    <property type="entry name" value="Cyt_P450"/>
</dbReference>
<keyword evidence="10" id="KW-1133">Transmembrane helix</keyword>
<evidence type="ECO:0000256" key="2">
    <source>
        <dbReference type="ARBA" id="ARBA00005179"/>
    </source>
</evidence>
<dbReference type="GO" id="GO:0004497">
    <property type="term" value="F:monooxygenase activity"/>
    <property type="evidence" value="ECO:0007669"/>
    <property type="project" value="UniProtKB-KW"/>
</dbReference>
<keyword evidence="5 9" id="KW-0479">Metal-binding</keyword>
<evidence type="ECO:0000256" key="1">
    <source>
        <dbReference type="ARBA" id="ARBA00001971"/>
    </source>
</evidence>
<dbReference type="Proteomes" id="UP000053927">
    <property type="component" value="Unassembled WGS sequence"/>
</dbReference>
<reference evidence="12" key="1">
    <citation type="journal article" date="2012" name="Science">
        <title>The Paleozoic origin of enzymatic lignin decomposition reconstructed from 31 fungal genomes.</title>
        <authorList>
            <person name="Floudas D."/>
            <person name="Binder M."/>
            <person name="Riley R."/>
            <person name="Barry K."/>
            <person name="Blanchette R.A."/>
            <person name="Henrissat B."/>
            <person name="Martinez A.T."/>
            <person name="Otillar R."/>
            <person name="Spatafora J.W."/>
            <person name="Yadav J.S."/>
            <person name="Aerts A."/>
            <person name="Benoit I."/>
            <person name="Boyd A."/>
            <person name="Carlson A."/>
            <person name="Copeland A."/>
            <person name="Coutinho P.M."/>
            <person name="de Vries R.P."/>
            <person name="Ferreira P."/>
            <person name="Findley K."/>
            <person name="Foster B."/>
            <person name="Gaskell J."/>
            <person name="Glotzer D."/>
            <person name="Gorecki P."/>
            <person name="Heitman J."/>
            <person name="Hesse C."/>
            <person name="Hori C."/>
            <person name="Igarashi K."/>
            <person name="Jurgens J.A."/>
            <person name="Kallen N."/>
            <person name="Kersten P."/>
            <person name="Kohler A."/>
            <person name="Kuees U."/>
            <person name="Kumar T.K.A."/>
            <person name="Kuo A."/>
            <person name="LaButti K."/>
            <person name="Larrondo L.F."/>
            <person name="Lindquist E."/>
            <person name="Ling A."/>
            <person name="Lombard V."/>
            <person name="Lucas S."/>
            <person name="Lundell T."/>
            <person name="Martin R."/>
            <person name="McLaughlin D.J."/>
            <person name="Morgenstern I."/>
            <person name="Morin E."/>
            <person name="Murat C."/>
            <person name="Nagy L.G."/>
            <person name="Nolan M."/>
            <person name="Ohm R.A."/>
            <person name="Patyshakuliyeva A."/>
            <person name="Rokas A."/>
            <person name="Ruiz-Duenas F.J."/>
            <person name="Sabat G."/>
            <person name="Salamov A."/>
            <person name="Samejima M."/>
            <person name="Schmutz J."/>
            <person name="Slot J.C."/>
            <person name="St John F."/>
            <person name="Stenlid J."/>
            <person name="Sun H."/>
            <person name="Sun S."/>
            <person name="Syed K."/>
            <person name="Tsang A."/>
            <person name="Wiebenga A."/>
            <person name="Young D."/>
            <person name="Pisabarro A."/>
            <person name="Eastwood D.C."/>
            <person name="Martin F."/>
            <person name="Cullen D."/>
            <person name="Grigoriev I.V."/>
            <person name="Hibbett D.S."/>
        </authorList>
    </citation>
    <scope>NUCLEOTIDE SEQUENCE [LARGE SCALE GENOMIC DNA]</scope>
    <source>
        <strain evidence="12">FP-91666</strain>
    </source>
</reference>
<organism evidence="11 12">
    <name type="scientific">Stereum hirsutum (strain FP-91666)</name>
    <name type="common">White-rot fungus</name>
    <dbReference type="NCBI Taxonomy" id="721885"/>
    <lineage>
        <taxon>Eukaryota</taxon>
        <taxon>Fungi</taxon>
        <taxon>Dikarya</taxon>
        <taxon>Basidiomycota</taxon>
        <taxon>Agaricomycotina</taxon>
        <taxon>Agaricomycetes</taxon>
        <taxon>Russulales</taxon>
        <taxon>Stereaceae</taxon>
        <taxon>Stereum</taxon>
    </lineage>
</organism>
<evidence type="ECO:0000256" key="9">
    <source>
        <dbReference type="PIRSR" id="PIRSR602401-1"/>
    </source>
</evidence>
<keyword evidence="8" id="KW-0503">Monooxygenase</keyword>
<evidence type="ECO:0000256" key="3">
    <source>
        <dbReference type="ARBA" id="ARBA00010617"/>
    </source>
</evidence>
<feature type="transmembrane region" description="Helical" evidence="10">
    <location>
        <begin position="7"/>
        <end position="28"/>
    </location>
</feature>
<keyword evidence="6" id="KW-0560">Oxidoreductase</keyword>
<dbReference type="GO" id="GO:0016705">
    <property type="term" value="F:oxidoreductase activity, acting on paired donors, with incorporation or reduction of molecular oxygen"/>
    <property type="evidence" value="ECO:0007669"/>
    <property type="project" value="InterPro"/>
</dbReference>
<feature type="binding site" description="axial binding residue" evidence="9">
    <location>
        <position position="487"/>
    </location>
    <ligand>
        <name>heme</name>
        <dbReference type="ChEBI" id="CHEBI:30413"/>
    </ligand>
    <ligandPart>
        <name>Fe</name>
        <dbReference type="ChEBI" id="CHEBI:18248"/>
    </ligandPart>
</feature>
<dbReference type="SUPFAM" id="SSF48264">
    <property type="entry name" value="Cytochrome P450"/>
    <property type="match status" value="1"/>
</dbReference>
<dbReference type="AlphaFoldDB" id="R7S1B7"/>
<evidence type="ECO:0000256" key="7">
    <source>
        <dbReference type="ARBA" id="ARBA00023004"/>
    </source>
</evidence>
<evidence type="ECO:0000313" key="12">
    <source>
        <dbReference type="Proteomes" id="UP000053927"/>
    </source>
</evidence>
<sequence length="550" mass="61919">MISATQVLLYLPVFCVCWLAVSVTRRWIRQAPLHKIPGPPRLSLINGNLKQIFDINRGMSFHTNIIQTYGRIIRIWGLLGDTQLYISDPKALHNILIKDQYVFEETSGFIVSNRIFFGMNLTGTLGEHHRRQRKLLNPVFSAAHMRYMIPVFYKITHQLCDIIKAKTSDGPRELDIMEWMGRVALELVGQGGLGYSFNALDENVKNAYAEAARGFTPALAKVEFYRPFLPLVVPIVPAWVRRWLAKNLPWKDLNNVTEIVDIMNETSIKILEEKKKALQKGDDAVVHQVAEGRDIMSILLQANISASEDMKLPESEILAQMSLLIFAAMDTTSSALTRILHVLSENQDVQDKLREEVLNAYKSSESGDLDYDTLHELPYLEAVCRETLRLYSPVLIMSRTARKDIMVPLDVPTTIGNSEVSEMFIPEDTTIYIGIRAINTDPLIWGPDANEWKPERFLNPLPESVTDAKVPGVYANLLTFLGGGRACIGFKFSQMEMKIVLSLLISTFKFTPSKKSVSWKLGGVLLPMEEGSLTPSLPLVVSLVKETGKN</sequence>
<dbReference type="PRINTS" id="PR00385">
    <property type="entry name" value="P450"/>
</dbReference>
<dbReference type="Pfam" id="PF00067">
    <property type="entry name" value="p450"/>
    <property type="match status" value="1"/>
</dbReference>
<dbReference type="GO" id="GO:0020037">
    <property type="term" value="F:heme binding"/>
    <property type="evidence" value="ECO:0007669"/>
    <property type="project" value="InterPro"/>
</dbReference>
<dbReference type="OMA" id="GMGHSFD"/>
<dbReference type="KEGG" id="shs:STEHIDRAFT_142808"/>
<protein>
    <submittedName>
        <fullName evidence="11">Cytochrome P450</fullName>
    </submittedName>
</protein>
<comment type="pathway">
    <text evidence="2">Secondary metabolite biosynthesis.</text>
</comment>
<keyword evidence="10" id="KW-0472">Membrane</keyword>
<dbReference type="OrthoDB" id="1470350at2759"/>
<evidence type="ECO:0000313" key="11">
    <source>
        <dbReference type="EMBL" id="EIM80362.1"/>
    </source>
</evidence>
<dbReference type="CDD" id="cd11069">
    <property type="entry name" value="CYP_FUM15-like"/>
    <property type="match status" value="1"/>
</dbReference>
<evidence type="ECO:0000256" key="10">
    <source>
        <dbReference type="SAM" id="Phobius"/>
    </source>
</evidence>
<dbReference type="GO" id="GO:0005506">
    <property type="term" value="F:iron ion binding"/>
    <property type="evidence" value="ECO:0007669"/>
    <property type="project" value="InterPro"/>
</dbReference>
<dbReference type="PANTHER" id="PTHR24305">
    <property type="entry name" value="CYTOCHROME P450"/>
    <property type="match status" value="1"/>
</dbReference>
<dbReference type="Gene3D" id="1.10.630.10">
    <property type="entry name" value="Cytochrome P450"/>
    <property type="match status" value="1"/>
</dbReference>
<accession>R7S1B7</accession>
<name>R7S1B7_STEHR</name>
<keyword evidence="10" id="KW-0812">Transmembrane</keyword>
<proteinExistence type="inferred from homology"/>
<dbReference type="eggNOG" id="KOG0158">
    <property type="taxonomic scope" value="Eukaryota"/>
</dbReference>